<dbReference type="Pfam" id="PF13432">
    <property type="entry name" value="TPR_16"/>
    <property type="match status" value="1"/>
</dbReference>
<feature type="domain" description="Bacterial transcriptional activator" evidence="3">
    <location>
        <begin position="716"/>
        <end position="800"/>
    </location>
</feature>
<dbReference type="InterPro" id="IPR005158">
    <property type="entry name" value="BTAD"/>
</dbReference>
<keyword evidence="6" id="KW-1185">Reference proteome</keyword>
<dbReference type="Pfam" id="PF03704">
    <property type="entry name" value="BTAD"/>
    <property type="match status" value="1"/>
</dbReference>
<feature type="chain" id="PRO_5013069701" evidence="2">
    <location>
        <begin position="36"/>
        <end position="870"/>
    </location>
</feature>
<dbReference type="SMART" id="SM00028">
    <property type="entry name" value="TPR"/>
    <property type="match status" value="7"/>
</dbReference>
<evidence type="ECO:0000259" key="4">
    <source>
        <dbReference type="Pfam" id="PF13485"/>
    </source>
</evidence>
<proteinExistence type="predicted"/>
<dbReference type="Pfam" id="PF14559">
    <property type="entry name" value="TPR_19"/>
    <property type="match status" value="1"/>
</dbReference>
<dbReference type="InterPro" id="IPR011990">
    <property type="entry name" value="TPR-like_helical_dom_sf"/>
</dbReference>
<evidence type="ECO:0000256" key="1">
    <source>
        <dbReference type="SAM" id="MobiDB-lite"/>
    </source>
</evidence>
<reference evidence="6" key="1">
    <citation type="submission" date="2016-12" db="EMBL/GenBank/DDBJ databases">
        <title>Comparative genomics of four Isosphaeraceae planctomycetes: a common pool of plasmids and glycoside hydrolase genes.</title>
        <authorList>
            <person name="Ivanova A."/>
        </authorList>
    </citation>
    <scope>NUCLEOTIDE SEQUENCE [LARGE SCALE GENOMIC DNA]</scope>
    <source>
        <strain evidence="6">PX4</strain>
    </source>
</reference>
<dbReference type="Pfam" id="PF13485">
    <property type="entry name" value="Peptidase_MA_2"/>
    <property type="match status" value="1"/>
</dbReference>
<keyword evidence="2" id="KW-0732">Signal</keyword>
<name>A0A1U7CY50_9BACT</name>
<evidence type="ECO:0000313" key="6">
    <source>
        <dbReference type="Proteomes" id="UP000186309"/>
    </source>
</evidence>
<dbReference type="Gene3D" id="1.25.40.10">
    <property type="entry name" value="Tetratricopeptide repeat domain"/>
    <property type="match status" value="2"/>
</dbReference>
<gene>
    <name evidence="5" type="primary">lapB_3</name>
    <name evidence="5" type="ORF">BSF38_05403</name>
</gene>
<dbReference type="PANTHER" id="PTHR12558">
    <property type="entry name" value="CELL DIVISION CYCLE 16,23,27"/>
    <property type="match status" value="1"/>
</dbReference>
<dbReference type="KEGG" id="pbor:BSF38_05403"/>
<dbReference type="STRING" id="1387353.BSF38_05403"/>
<evidence type="ECO:0000256" key="2">
    <source>
        <dbReference type="SAM" id="SignalP"/>
    </source>
</evidence>
<dbReference type="SUPFAM" id="SSF48452">
    <property type="entry name" value="TPR-like"/>
    <property type="match status" value="3"/>
</dbReference>
<dbReference type="RefSeq" id="WP_237170633.1">
    <property type="nucleotide sequence ID" value="NZ_CP019082.1"/>
</dbReference>
<organism evidence="5 6">
    <name type="scientific">Paludisphaera borealis</name>
    <dbReference type="NCBI Taxonomy" id="1387353"/>
    <lineage>
        <taxon>Bacteria</taxon>
        <taxon>Pseudomonadati</taxon>
        <taxon>Planctomycetota</taxon>
        <taxon>Planctomycetia</taxon>
        <taxon>Isosphaerales</taxon>
        <taxon>Isosphaeraceae</taxon>
        <taxon>Paludisphaera</taxon>
    </lineage>
</organism>
<dbReference type="Proteomes" id="UP000186309">
    <property type="component" value="Chromosome"/>
</dbReference>
<dbReference type="InterPro" id="IPR019734">
    <property type="entry name" value="TPR_rpt"/>
</dbReference>
<feature type="region of interest" description="Disordered" evidence="1">
    <location>
        <begin position="850"/>
        <end position="870"/>
    </location>
</feature>
<dbReference type="InterPro" id="IPR039568">
    <property type="entry name" value="Peptidase_MA-like_dom"/>
</dbReference>
<dbReference type="PANTHER" id="PTHR12558:SF13">
    <property type="entry name" value="CELL DIVISION CYCLE PROTEIN 27 HOMOLOG"/>
    <property type="match status" value="1"/>
</dbReference>
<accession>A0A1U7CY50</accession>
<dbReference type="AlphaFoldDB" id="A0A1U7CY50"/>
<evidence type="ECO:0000313" key="5">
    <source>
        <dbReference type="EMBL" id="APW63826.1"/>
    </source>
</evidence>
<evidence type="ECO:0000259" key="3">
    <source>
        <dbReference type="Pfam" id="PF03704"/>
    </source>
</evidence>
<sequence>MHCSSIRQSVSRVKRFSEVVAAAIVWFAASGTAQAADLEEATNLYRTGQYDEAAKHAAEAVGRGAATESWYALKIQSEMTRGKYSEAGASLNEATRRFPASLTLFLLGREVRRFSPQTEGEEAANNLIERIVINAPQRYGTLEGQLALGRFFLRRGADPKKVLDRFYDPLMKKEPEFADPFFAAAELALDKQDYALAAETLRQAPKHAAEDPRFHYLRALAFAQDDRAASTKTLAEALKINPRYVDALLLKADDQIDAEQYADAAKTLDQALEVNPQEPRAWAYRAVLAHLRNDAEGETRARKSALAPWAGNPEVDTLIGRKLSEKYRFAEGAAALKQAVALDPSYLPAKVQLSQTLLRLGDEAEGWKLVEEIVAKDAYNVVAFNLTTLRDRLAQFRTIEEDGIVLRMDPREAELYGARVLDLLKRAKTELSAKYGVAPPNPIVVEIFPRKQEFAVRTFGLPGADGLLGVCFGRVVTANSSASQGEHPSNGESVLWHELCHVVTLTKTHNKMPRWLSEGISVYEEGLKDPAWGSAMTPRLRSMLVGDELTPLSRLSSAFLAPKTAQHVQFAYFESALAVEFLVQKAGLPALNGLLDDLGAGKNLDDVLPTRTKMTLEQLDKEFAQFARGKAATAAPEATWEEIDLPDDADSAAVIAWLETRPKSFRGWQRLATRLVAERKWPEAKAALLKFQALFPDYVGPENAYIMLAAVHKHSADAAAEHAVLEELAQRNGDAIPAYQRLMELDEAAGDWAGVARNANRFLAVNPLVPEPYRRLARAAEHLDRRDEAITAYRALATLDDTDPAEVHFRLAKLLHQAGKRDEARREVLKSLEEAPRFLESHRLLLELVDADAVKPPPGPASPPDPRPSR</sequence>
<dbReference type="EMBL" id="CP019082">
    <property type="protein sequence ID" value="APW63826.1"/>
    <property type="molecule type" value="Genomic_DNA"/>
</dbReference>
<feature type="domain" description="Peptidase MA-like" evidence="4">
    <location>
        <begin position="432"/>
        <end position="626"/>
    </location>
</feature>
<protein>
    <submittedName>
        <fullName evidence="5">Lipopolysaccharide assembly protein B</fullName>
    </submittedName>
</protein>
<feature type="compositionally biased region" description="Pro residues" evidence="1">
    <location>
        <begin position="855"/>
        <end position="870"/>
    </location>
</feature>
<feature type="signal peptide" evidence="2">
    <location>
        <begin position="1"/>
        <end position="35"/>
    </location>
</feature>